<organism evidence="1 2">
    <name type="scientific">Didymella heteroderae</name>
    <dbReference type="NCBI Taxonomy" id="1769908"/>
    <lineage>
        <taxon>Eukaryota</taxon>
        <taxon>Fungi</taxon>
        <taxon>Dikarya</taxon>
        <taxon>Ascomycota</taxon>
        <taxon>Pezizomycotina</taxon>
        <taxon>Dothideomycetes</taxon>
        <taxon>Pleosporomycetidae</taxon>
        <taxon>Pleosporales</taxon>
        <taxon>Pleosporineae</taxon>
        <taxon>Didymellaceae</taxon>
        <taxon>Didymella</taxon>
    </lineage>
</organism>
<keyword evidence="2" id="KW-1185">Reference proteome</keyword>
<evidence type="ECO:0000313" key="2">
    <source>
        <dbReference type="Proteomes" id="UP000758155"/>
    </source>
</evidence>
<accession>A0A9P4WTS5</accession>
<name>A0A9P4WTS5_9PLEO</name>
<proteinExistence type="predicted"/>
<protein>
    <submittedName>
        <fullName evidence="1">Uncharacterized protein</fullName>
    </submittedName>
</protein>
<reference evidence="1" key="1">
    <citation type="submission" date="2019-04" db="EMBL/GenBank/DDBJ databases">
        <title>Sequencing of skin fungus with MAO and IRED activity.</title>
        <authorList>
            <person name="Marsaioli A.J."/>
            <person name="Bonatto J.M.C."/>
            <person name="Reis Junior O."/>
        </authorList>
    </citation>
    <scope>NUCLEOTIDE SEQUENCE</scope>
    <source>
        <strain evidence="1">28M1</strain>
    </source>
</reference>
<dbReference type="EMBL" id="SWKV01000021">
    <property type="protein sequence ID" value="KAF3041373.1"/>
    <property type="molecule type" value="Genomic_DNA"/>
</dbReference>
<gene>
    <name evidence="1" type="ORF">E8E12_008862</name>
</gene>
<evidence type="ECO:0000313" key="1">
    <source>
        <dbReference type="EMBL" id="KAF3041373.1"/>
    </source>
</evidence>
<dbReference type="OrthoDB" id="3781441at2759"/>
<dbReference type="Proteomes" id="UP000758155">
    <property type="component" value="Unassembled WGS sequence"/>
</dbReference>
<dbReference type="AlphaFoldDB" id="A0A9P4WTS5"/>
<comment type="caution">
    <text evidence="1">The sequence shown here is derived from an EMBL/GenBank/DDBJ whole genome shotgun (WGS) entry which is preliminary data.</text>
</comment>
<sequence>MSDPTYILRHYHDDCASNALSLADQISDLELNSTSALYSDLRSHTRSQHHERRKRQCILNPMFRTKHCPYHRDCLVFSKRHISNRHRRTRAVRAECTDEAYWDREGAELEHRERMEHADLVTLYYNHGHNAAVIERLRPHPFEGAQDDDDRNIDAHERSSVSVDAHADAEPDVITAGSWTLHLYPSTTPGRTVSDDEATEKPSEYAGRCVSASTAFTYHLNSSGIWELGFANQDPADTLSDPYGCTQRPLAMDCGCCSFNTGFFACSCADIPTEWRSPEEHWRGSLARWIRDKTSEQMWLADEAHEIKRPERRGLESRLDESDVERGLAKQGRGEPWTWILARREDLLELAKQREGEEWDVVSPLSSTGSWRLVDVS</sequence>